<evidence type="ECO:0000313" key="3">
    <source>
        <dbReference type="EMBL" id="MFA9478630.1"/>
    </source>
</evidence>
<feature type="compositionally biased region" description="Basic and acidic residues" evidence="1">
    <location>
        <begin position="52"/>
        <end position="78"/>
    </location>
</feature>
<proteinExistence type="predicted"/>
<feature type="compositionally biased region" description="Low complexity" evidence="1">
    <location>
        <begin position="214"/>
        <end position="233"/>
    </location>
</feature>
<dbReference type="RefSeq" id="WP_425345556.1">
    <property type="nucleotide sequence ID" value="NZ_JBGUBD010000005.1"/>
</dbReference>
<feature type="region of interest" description="Disordered" evidence="1">
    <location>
        <begin position="1"/>
        <end position="78"/>
    </location>
</feature>
<gene>
    <name evidence="3" type="ORF">ACERK3_10015</name>
</gene>
<dbReference type="InterPro" id="IPR036259">
    <property type="entry name" value="MFS_trans_sf"/>
</dbReference>
<dbReference type="SUPFAM" id="SSF103473">
    <property type="entry name" value="MFS general substrate transporter"/>
    <property type="match status" value="1"/>
</dbReference>
<feature type="transmembrane region" description="Helical" evidence="2">
    <location>
        <begin position="128"/>
        <end position="151"/>
    </location>
</feature>
<keyword evidence="2" id="KW-0472">Membrane</keyword>
<keyword evidence="2" id="KW-0812">Transmembrane</keyword>
<feature type="region of interest" description="Disordered" evidence="1">
    <location>
        <begin position="213"/>
        <end position="237"/>
    </location>
</feature>
<evidence type="ECO:0000313" key="4">
    <source>
        <dbReference type="Proteomes" id="UP001575105"/>
    </source>
</evidence>
<dbReference type="EMBL" id="JBGUBD010000005">
    <property type="protein sequence ID" value="MFA9478630.1"/>
    <property type="molecule type" value="Genomic_DNA"/>
</dbReference>
<name>A0ABV4U634_9BACT</name>
<dbReference type="Proteomes" id="UP001575105">
    <property type="component" value="Unassembled WGS sequence"/>
</dbReference>
<organism evidence="3 4">
    <name type="scientific">Natronomicrosphaera hydrolytica</name>
    <dbReference type="NCBI Taxonomy" id="3242702"/>
    <lineage>
        <taxon>Bacteria</taxon>
        <taxon>Pseudomonadati</taxon>
        <taxon>Planctomycetota</taxon>
        <taxon>Phycisphaerae</taxon>
        <taxon>Phycisphaerales</taxon>
        <taxon>Phycisphaeraceae</taxon>
        <taxon>Natronomicrosphaera</taxon>
    </lineage>
</organism>
<feature type="compositionally biased region" description="Basic and acidic residues" evidence="1">
    <location>
        <begin position="24"/>
        <end position="39"/>
    </location>
</feature>
<feature type="compositionally biased region" description="Basic and acidic residues" evidence="1">
    <location>
        <begin position="1"/>
        <end position="12"/>
    </location>
</feature>
<protein>
    <submittedName>
        <fullName evidence="3">Uncharacterized protein</fullName>
    </submittedName>
</protein>
<keyword evidence="4" id="KW-1185">Reference proteome</keyword>
<sequence length="285" mass="30710">MAEQPRHREPSHQESTPQNPGRGEPYEVREPERGTHPGGREAYASGQPGYREGYREYEHRGGGRPNEPRHDTGESEAPFRHIGRRVSWGAIFAGVFVALSVQLLLSVLGIGIGAAAFDPTGAADPTAWTVGAAVWWVITGLIALFIGGWVAGHLATNPDRRDGAIHGVVTWSLATLIGVWMLTTTLGTMTAGAWTVVAEGQQLQMPAGIEEQIDPQQQEQQPQQQQDAMQDPQEMLDQAGEAVAHAGIWTFVAMVLGAAAAGLGGFLATPRNAPSEMSRRDIDRR</sequence>
<keyword evidence="2" id="KW-1133">Transmembrane helix</keyword>
<evidence type="ECO:0000256" key="1">
    <source>
        <dbReference type="SAM" id="MobiDB-lite"/>
    </source>
</evidence>
<feature type="transmembrane region" description="Helical" evidence="2">
    <location>
        <begin position="246"/>
        <end position="269"/>
    </location>
</feature>
<feature type="transmembrane region" description="Helical" evidence="2">
    <location>
        <begin position="90"/>
        <end position="116"/>
    </location>
</feature>
<feature type="transmembrane region" description="Helical" evidence="2">
    <location>
        <begin position="163"/>
        <end position="182"/>
    </location>
</feature>
<evidence type="ECO:0000256" key="2">
    <source>
        <dbReference type="SAM" id="Phobius"/>
    </source>
</evidence>
<accession>A0ABV4U634</accession>
<reference evidence="3 4" key="1">
    <citation type="submission" date="2024-08" db="EMBL/GenBank/DDBJ databases">
        <title>Whole-genome sequencing of halo(alkali)philic microorganisms from hypersaline lakes.</title>
        <authorList>
            <person name="Sorokin D.Y."/>
            <person name="Merkel A.Y."/>
            <person name="Messina E."/>
            <person name="Yakimov M."/>
        </authorList>
    </citation>
    <scope>NUCLEOTIDE SEQUENCE [LARGE SCALE GENOMIC DNA]</scope>
    <source>
        <strain evidence="3 4">AB-hyl4</strain>
    </source>
</reference>
<comment type="caution">
    <text evidence="3">The sequence shown here is derived from an EMBL/GenBank/DDBJ whole genome shotgun (WGS) entry which is preliminary data.</text>
</comment>